<sequence length="97" mass="11208">MPHRTSRVAYTFCFHSSHGPSRCFYYECKGNKIVHPSFGMYHGRETDFEEMVCGEREINNDGLIISEKMAIETVGLSSEDDCVYFDPSMDYDFALWA</sequence>
<organism evidence="1 2">
    <name type="scientific">Sorghum bicolor</name>
    <name type="common">Sorghum</name>
    <name type="synonym">Sorghum vulgare</name>
    <dbReference type="NCBI Taxonomy" id="4558"/>
    <lineage>
        <taxon>Eukaryota</taxon>
        <taxon>Viridiplantae</taxon>
        <taxon>Streptophyta</taxon>
        <taxon>Embryophyta</taxon>
        <taxon>Tracheophyta</taxon>
        <taxon>Spermatophyta</taxon>
        <taxon>Magnoliopsida</taxon>
        <taxon>Liliopsida</taxon>
        <taxon>Poales</taxon>
        <taxon>Poaceae</taxon>
        <taxon>PACMAD clade</taxon>
        <taxon>Panicoideae</taxon>
        <taxon>Andropogonodae</taxon>
        <taxon>Andropogoneae</taxon>
        <taxon>Sorghinae</taxon>
        <taxon>Sorghum</taxon>
    </lineage>
</organism>
<protein>
    <submittedName>
        <fullName evidence="1">Uncharacterized protein</fullName>
    </submittedName>
</protein>
<dbReference type="EMBL" id="CM000760">
    <property type="protein sequence ID" value="OQU91094.1"/>
    <property type="molecule type" value="Genomic_DNA"/>
</dbReference>
<proteinExistence type="predicted"/>
<evidence type="ECO:0000313" key="1">
    <source>
        <dbReference type="EMBL" id="OQU91094.1"/>
    </source>
</evidence>
<dbReference type="Proteomes" id="UP000000768">
    <property type="component" value="Chromosome 1"/>
</dbReference>
<dbReference type="Gramene" id="OQU91094">
    <property type="protein sequence ID" value="OQU91094"/>
    <property type="gene ID" value="SORBI_3001G112250"/>
</dbReference>
<dbReference type="AlphaFoldDB" id="A0A1Z5S596"/>
<reference evidence="2" key="2">
    <citation type="journal article" date="2018" name="Plant J.">
        <title>The Sorghum bicolor reference genome: improved assembly, gene annotations, a transcriptome atlas, and signatures of genome organization.</title>
        <authorList>
            <person name="McCormick R.F."/>
            <person name="Truong S.K."/>
            <person name="Sreedasyam A."/>
            <person name="Jenkins J."/>
            <person name="Shu S."/>
            <person name="Sims D."/>
            <person name="Kennedy M."/>
            <person name="Amirebrahimi M."/>
            <person name="Weers B.D."/>
            <person name="McKinley B."/>
            <person name="Mattison A."/>
            <person name="Morishige D.T."/>
            <person name="Grimwood J."/>
            <person name="Schmutz J."/>
            <person name="Mullet J.E."/>
        </authorList>
    </citation>
    <scope>NUCLEOTIDE SEQUENCE [LARGE SCALE GENOMIC DNA]</scope>
    <source>
        <strain evidence="2">cv. BTx623</strain>
    </source>
</reference>
<gene>
    <name evidence="1" type="ORF">SORBI_3001G112250</name>
</gene>
<reference evidence="1 2" key="1">
    <citation type="journal article" date="2009" name="Nature">
        <title>The Sorghum bicolor genome and the diversification of grasses.</title>
        <authorList>
            <person name="Paterson A.H."/>
            <person name="Bowers J.E."/>
            <person name="Bruggmann R."/>
            <person name="Dubchak I."/>
            <person name="Grimwood J."/>
            <person name="Gundlach H."/>
            <person name="Haberer G."/>
            <person name="Hellsten U."/>
            <person name="Mitros T."/>
            <person name="Poliakov A."/>
            <person name="Schmutz J."/>
            <person name="Spannagl M."/>
            <person name="Tang H."/>
            <person name="Wang X."/>
            <person name="Wicker T."/>
            <person name="Bharti A.K."/>
            <person name="Chapman J."/>
            <person name="Feltus F.A."/>
            <person name="Gowik U."/>
            <person name="Grigoriev I.V."/>
            <person name="Lyons E."/>
            <person name="Maher C.A."/>
            <person name="Martis M."/>
            <person name="Narechania A."/>
            <person name="Otillar R.P."/>
            <person name="Penning B.W."/>
            <person name="Salamov A.A."/>
            <person name="Wang Y."/>
            <person name="Zhang L."/>
            <person name="Carpita N.C."/>
            <person name="Freeling M."/>
            <person name="Gingle A.R."/>
            <person name="Hash C.T."/>
            <person name="Keller B."/>
            <person name="Klein P."/>
            <person name="Kresovich S."/>
            <person name="McCann M.C."/>
            <person name="Ming R."/>
            <person name="Peterson D.G."/>
            <person name="Mehboob-ur-Rahman"/>
            <person name="Ware D."/>
            <person name="Westhoff P."/>
            <person name="Mayer K.F."/>
            <person name="Messing J."/>
            <person name="Rokhsar D.S."/>
        </authorList>
    </citation>
    <scope>NUCLEOTIDE SEQUENCE [LARGE SCALE GENOMIC DNA]</scope>
    <source>
        <strain evidence="2">cv. BTx623</strain>
    </source>
</reference>
<accession>A0A1Z5S596</accession>
<dbReference type="InParanoid" id="A0A1Z5S596"/>
<name>A0A1Z5S596_SORBI</name>
<keyword evidence="2" id="KW-1185">Reference proteome</keyword>
<evidence type="ECO:0000313" key="2">
    <source>
        <dbReference type="Proteomes" id="UP000000768"/>
    </source>
</evidence>